<proteinExistence type="predicted"/>
<dbReference type="EMBL" id="VLTL01000375">
    <property type="protein sequence ID" value="KAA0145617.1"/>
    <property type="molecule type" value="Genomic_DNA"/>
</dbReference>
<evidence type="ECO:0000256" key="3">
    <source>
        <dbReference type="PROSITE-ProRule" id="PRU00176"/>
    </source>
</evidence>
<evidence type="ECO:0000256" key="2">
    <source>
        <dbReference type="ARBA" id="ARBA00023242"/>
    </source>
</evidence>
<dbReference type="Proteomes" id="UP000323011">
    <property type="component" value="Unassembled WGS sequence"/>
</dbReference>
<feature type="compositionally biased region" description="Basic and acidic residues" evidence="4">
    <location>
        <begin position="160"/>
        <end position="171"/>
    </location>
</feature>
<dbReference type="GO" id="GO:0003723">
    <property type="term" value="F:RNA binding"/>
    <property type="evidence" value="ECO:0007669"/>
    <property type="project" value="UniProtKB-UniRule"/>
</dbReference>
<feature type="region of interest" description="Disordered" evidence="4">
    <location>
        <begin position="1"/>
        <end position="58"/>
    </location>
</feature>
<dbReference type="InterPro" id="IPR012677">
    <property type="entry name" value="Nucleotide-bd_a/b_plait_sf"/>
</dbReference>
<evidence type="ECO:0000313" key="7">
    <source>
        <dbReference type="EMBL" id="KAA0151873.1"/>
    </source>
</evidence>
<dbReference type="PANTHER" id="PTHR48033">
    <property type="entry name" value="RNA-BINDING (RRM/RBD/RNP MOTIFS) FAMILY PROTEIN"/>
    <property type="match status" value="1"/>
</dbReference>
<dbReference type="Proteomes" id="UP000325113">
    <property type="component" value="Unassembled WGS sequence"/>
</dbReference>
<gene>
    <name evidence="6" type="ORF">FNF28_07843</name>
    <name evidence="7" type="ORF">FNF29_04279</name>
    <name evidence="8" type="ORF">FNF31_02286</name>
</gene>
<evidence type="ECO:0000313" key="8">
    <source>
        <dbReference type="EMBL" id="KAA0164749.1"/>
    </source>
</evidence>
<dbReference type="GO" id="GO:0005654">
    <property type="term" value="C:nucleoplasm"/>
    <property type="evidence" value="ECO:0007669"/>
    <property type="project" value="TreeGrafter"/>
</dbReference>
<evidence type="ECO:0000313" key="9">
    <source>
        <dbReference type="Proteomes" id="UP000323011"/>
    </source>
</evidence>
<dbReference type="InterPro" id="IPR000504">
    <property type="entry name" value="RRM_dom"/>
</dbReference>
<dbReference type="OMA" id="WDSARGS"/>
<feature type="region of interest" description="Disordered" evidence="4">
    <location>
        <begin position="254"/>
        <end position="407"/>
    </location>
</feature>
<feature type="compositionally biased region" description="Low complexity" evidence="4">
    <location>
        <begin position="332"/>
        <end position="350"/>
    </location>
</feature>
<evidence type="ECO:0000313" key="6">
    <source>
        <dbReference type="EMBL" id="KAA0145617.1"/>
    </source>
</evidence>
<accession>A0A5A8DI32</accession>
<evidence type="ECO:0000256" key="4">
    <source>
        <dbReference type="SAM" id="MobiDB-lite"/>
    </source>
</evidence>
<feature type="compositionally biased region" description="Low complexity" evidence="4">
    <location>
        <begin position="398"/>
        <end position="407"/>
    </location>
</feature>
<comment type="caution">
    <text evidence="8">The sequence shown here is derived from an EMBL/GenBank/DDBJ whole genome shotgun (WGS) entry which is preliminary data.</text>
</comment>
<evidence type="ECO:0000313" key="11">
    <source>
        <dbReference type="Proteomes" id="UP000325113"/>
    </source>
</evidence>
<feature type="domain" description="RRM" evidence="5">
    <location>
        <begin position="82"/>
        <end position="159"/>
    </location>
</feature>
<dbReference type="PROSITE" id="PS50102">
    <property type="entry name" value="RRM"/>
    <property type="match status" value="1"/>
</dbReference>
<dbReference type="Proteomes" id="UP000324907">
    <property type="component" value="Unassembled WGS sequence"/>
</dbReference>
<dbReference type="GO" id="GO:0010468">
    <property type="term" value="P:regulation of gene expression"/>
    <property type="evidence" value="ECO:0007669"/>
    <property type="project" value="TreeGrafter"/>
</dbReference>
<dbReference type="Gene3D" id="3.30.70.330">
    <property type="match status" value="1"/>
</dbReference>
<dbReference type="EMBL" id="VLTM01000016">
    <property type="protein sequence ID" value="KAA0164749.1"/>
    <property type="molecule type" value="Genomic_DNA"/>
</dbReference>
<dbReference type="InterPro" id="IPR035979">
    <property type="entry name" value="RBD_domain_sf"/>
</dbReference>
<keyword evidence="2" id="KW-0539">Nucleus</keyword>
<dbReference type="GO" id="GO:0000785">
    <property type="term" value="C:chromatin"/>
    <property type="evidence" value="ECO:0007669"/>
    <property type="project" value="TreeGrafter"/>
</dbReference>
<dbReference type="SMART" id="SM00360">
    <property type="entry name" value="RRM"/>
    <property type="match status" value="1"/>
</dbReference>
<dbReference type="Pfam" id="PF00076">
    <property type="entry name" value="RRM_1"/>
    <property type="match status" value="1"/>
</dbReference>
<protein>
    <recommendedName>
        <fullName evidence="5">RRM domain-containing protein</fullName>
    </recommendedName>
</protein>
<dbReference type="EMBL" id="VLTN01000024">
    <property type="protein sequence ID" value="KAA0151873.1"/>
    <property type="molecule type" value="Genomic_DNA"/>
</dbReference>
<dbReference type="PANTHER" id="PTHR48033:SF10">
    <property type="entry name" value="RNA-BINDING PROTEIN SQUID"/>
    <property type="match status" value="1"/>
</dbReference>
<dbReference type="SUPFAM" id="SSF54928">
    <property type="entry name" value="RNA-binding domain, RBD"/>
    <property type="match status" value="1"/>
</dbReference>
<sequence>MFTKSGTATWGDDAAEDSHSAAPPRPVVPTVAGPVKPPVQMSPPPPHPRAAPAREAQPAVAADAVDDDEAALEAIVPTTGPFRIMVASLPNSVTPDALMEFFSRAGRVLDTFVVRNRETGQPRGVAFVEMSNRQEMKEALKLDGEMLCGRPAMLTVAEPRPSRGGDRDHGNPRRGGGFGGPRGGDRDRGSDFRPRRGGQQPAPKEPMGERPKLVMAKRTVAGPIGGLADTEARSSVFGSARPADPTVVAKSIEAAEALNKPAPRASGKAAGTRGTRGKPAEGKPAEGKPAAAEGADAAAPAPAAKADAPATAAPAARKGGERRGAPAGGRRGNAAPGTRGATASGAGASGEIVATGRRNNRRRRGAGKEDTVSAPRAAPSMTSTFAALDDSSDDEAAGDASSGSDEE</sequence>
<feature type="compositionally biased region" description="Pro residues" evidence="4">
    <location>
        <begin position="35"/>
        <end position="49"/>
    </location>
</feature>
<organism evidence="8 11">
    <name type="scientific">Cafeteria roenbergensis</name>
    <name type="common">Marine flagellate</name>
    <dbReference type="NCBI Taxonomy" id="33653"/>
    <lineage>
        <taxon>Eukaryota</taxon>
        <taxon>Sar</taxon>
        <taxon>Stramenopiles</taxon>
        <taxon>Bigyra</taxon>
        <taxon>Opalozoa</taxon>
        <taxon>Bicosoecida</taxon>
        <taxon>Cafeteriaceae</taxon>
        <taxon>Cafeteria</taxon>
    </lineage>
</organism>
<evidence type="ECO:0000259" key="5">
    <source>
        <dbReference type="PROSITE" id="PS50102"/>
    </source>
</evidence>
<evidence type="ECO:0000313" key="10">
    <source>
        <dbReference type="Proteomes" id="UP000324907"/>
    </source>
</evidence>
<evidence type="ECO:0000256" key="1">
    <source>
        <dbReference type="ARBA" id="ARBA00004123"/>
    </source>
</evidence>
<comment type="subcellular location">
    <subcellularLocation>
        <location evidence="1">Nucleus</location>
    </subcellularLocation>
</comment>
<name>A0A5A8DI32_CAFRO</name>
<feature type="compositionally biased region" description="Low complexity" evidence="4">
    <location>
        <begin position="287"/>
        <end position="317"/>
    </location>
</feature>
<feature type="region of interest" description="Disordered" evidence="4">
    <location>
        <begin position="155"/>
        <end position="211"/>
    </location>
</feature>
<feature type="compositionally biased region" description="Basic and acidic residues" evidence="4">
    <location>
        <begin position="183"/>
        <end position="194"/>
    </location>
</feature>
<feature type="compositionally biased region" description="Gly residues" evidence="4">
    <location>
        <begin position="173"/>
        <end position="182"/>
    </location>
</feature>
<reference evidence="9 10" key="1">
    <citation type="submission" date="2019-07" db="EMBL/GenBank/DDBJ databases">
        <title>Genomes of Cafeteria roenbergensis.</title>
        <authorList>
            <person name="Fischer M.G."/>
            <person name="Hackl T."/>
            <person name="Roman M."/>
        </authorList>
    </citation>
    <scope>NUCLEOTIDE SEQUENCE [LARGE SCALE GENOMIC DNA]</scope>
    <source>
        <strain evidence="7 9">BVI</strain>
        <strain evidence="8 11">Cflag</strain>
        <strain evidence="6 10">RCC970-E3</strain>
    </source>
</reference>
<keyword evidence="9" id="KW-1185">Reference proteome</keyword>
<keyword evidence="3" id="KW-0694">RNA-binding</keyword>
<dbReference type="AlphaFoldDB" id="A0A5A8DI32"/>